<name>A0A3L6FHA1_MAIZE</name>
<proteinExistence type="predicted"/>
<gene>
    <name evidence="1" type="ORF">Zm00014a_005922</name>
</gene>
<dbReference type="AlphaFoldDB" id="A0A3L6FHA1"/>
<evidence type="ECO:0000313" key="1">
    <source>
        <dbReference type="EMBL" id="PWZ32615.1"/>
    </source>
</evidence>
<comment type="caution">
    <text evidence="1">The sequence shown here is derived from an EMBL/GenBank/DDBJ whole genome shotgun (WGS) entry which is preliminary data.</text>
</comment>
<protein>
    <submittedName>
        <fullName evidence="1">Uncharacterized protein</fullName>
    </submittedName>
</protein>
<dbReference type="Proteomes" id="UP000251960">
    <property type="component" value="Chromosome 3"/>
</dbReference>
<sequence length="34" mass="3723">MVLQQGCLHSAAAIISIPYFSHCKRCNLQCKSTA</sequence>
<reference evidence="1" key="1">
    <citation type="journal article" date="2018" name="Nat. Genet.">
        <title>Extensive intraspecific gene order and gene structural variations between Mo17 and other maize genomes.</title>
        <authorList>
            <person name="Sun S."/>
            <person name="Zhou Y."/>
            <person name="Chen J."/>
            <person name="Shi J."/>
            <person name="Zhao H."/>
            <person name="Zhao H."/>
            <person name="Song W."/>
            <person name="Zhang M."/>
            <person name="Cui Y."/>
            <person name="Dong X."/>
            <person name="Liu H."/>
            <person name="Ma X."/>
            <person name="Jiao Y."/>
            <person name="Wang B."/>
            <person name="Wei X."/>
            <person name="Stein J.C."/>
            <person name="Glaubitz J.C."/>
            <person name="Lu F."/>
            <person name="Yu G."/>
            <person name="Liang C."/>
            <person name="Fengler K."/>
            <person name="Li B."/>
            <person name="Rafalski A."/>
            <person name="Schnable P.S."/>
            <person name="Ware D.H."/>
            <person name="Buckler E.S."/>
            <person name="Lai J."/>
        </authorList>
    </citation>
    <scope>NUCLEOTIDE SEQUENCE [LARGE SCALE GENOMIC DNA]</scope>
    <source>
        <tissue evidence="1">Seedling</tissue>
    </source>
</reference>
<organism evidence="1">
    <name type="scientific">Zea mays</name>
    <name type="common">Maize</name>
    <dbReference type="NCBI Taxonomy" id="4577"/>
    <lineage>
        <taxon>Eukaryota</taxon>
        <taxon>Viridiplantae</taxon>
        <taxon>Streptophyta</taxon>
        <taxon>Embryophyta</taxon>
        <taxon>Tracheophyta</taxon>
        <taxon>Spermatophyta</taxon>
        <taxon>Magnoliopsida</taxon>
        <taxon>Liliopsida</taxon>
        <taxon>Poales</taxon>
        <taxon>Poaceae</taxon>
        <taxon>PACMAD clade</taxon>
        <taxon>Panicoideae</taxon>
        <taxon>Andropogonodae</taxon>
        <taxon>Andropogoneae</taxon>
        <taxon>Tripsacinae</taxon>
        <taxon>Zea</taxon>
    </lineage>
</organism>
<dbReference type="EMBL" id="NCVQ01000004">
    <property type="protein sequence ID" value="PWZ32615.1"/>
    <property type="molecule type" value="Genomic_DNA"/>
</dbReference>
<accession>A0A3L6FHA1</accession>